<evidence type="ECO:0000313" key="7">
    <source>
        <dbReference type="Proteomes" id="UP001202328"/>
    </source>
</evidence>
<dbReference type="Proteomes" id="UP001202328">
    <property type="component" value="Unassembled WGS sequence"/>
</dbReference>
<evidence type="ECO:0000256" key="3">
    <source>
        <dbReference type="ARBA" id="ARBA00024378"/>
    </source>
</evidence>
<feature type="compositionally biased region" description="Low complexity" evidence="4">
    <location>
        <begin position="311"/>
        <end position="320"/>
    </location>
</feature>
<evidence type="ECO:0000256" key="2">
    <source>
        <dbReference type="ARBA" id="ARBA00024341"/>
    </source>
</evidence>
<keyword evidence="7" id="KW-1185">Reference proteome</keyword>
<evidence type="ECO:0000259" key="5">
    <source>
        <dbReference type="Pfam" id="PF13178"/>
    </source>
</evidence>
<feature type="compositionally biased region" description="Low complexity" evidence="4">
    <location>
        <begin position="57"/>
        <end position="66"/>
    </location>
</feature>
<feature type="region of interest" description="Disordered" evidence="4">
    <location>
        <begin position="29"/>
        <end position="68"/>
    </location>
</feature>
<dbReference type="Pfam" id="PF00612">
    <property type="entry name" value="IQ"/>
    <property type="match status" value="1"/>
</dbReference>
<sequence>MNVEGIKLRNVKEMGRKNWLVAVKKAFSPDSNEKRDLKRSKSKKKWGFGKEKHRETTSTSEVETVQEPPPFPVEVVKLEEVENEQNSYSASGAAASSSAAEVAVTAPIQTAVEVVRPTMISRYAGKSVEEVAAIKIQTAFRGYLARRALRALRGLVRLKTLIDGQSVKRQATNTLRCMQTLARVQSQIRSRRIRMAEENQALQRQLQLKRDKELENLKASMGENWDDSIQSKEQVEASLQHKQEAAMRRERALAYAFSHQQMTKNSSRSMNPMFMDPTNPHWGWSWLERWMAARPWESRSTTTDKELNDQSSMKSVSRSSMGVADISKSYARREIKVDKFSPTAQKPLRLSPSTPQSRLTTSGGKLNSASSGGNLYAQDEDCRSTFSMQSERPRRHSIAGSSVRDDESLASSPALPSYMIPTQSARAKSRLQSPLSAEKNEITPEKGSSVTVKKRLSFPASPGPRRHSGPPKVDSTSIKNISVNTEPIAVSNGGSN</sequence>
<feature type="compositionally biased region" description="Polar residues" evidence="4">
    <location>
        <begin position="420"/>
        <end position="435"/>
    </location>
</feature>
<feature type="compositionally biased region" description="Polar residues" evidence="4">
    <location>
        <begin position="474"/>
        <end position="485"/>
    </location>
</feature>
<dbReference type="Pfam" id="PF13178">
    <property type="entry name" value="DUF4005"/>
    <property type="match status" value="1"/>
</dbReference>
<proteinExistence type="inferred from homology"/>
<feature type="region of interest" description="Disordered" evidence="4">
    <location>
        <begin position="337"/>
        <end position="496"/>
    </location>
</feature>
<dbReference type="SMART" id="SM00015">
    <property type="entry name" value="IQ"/>
    <property type="match status" value="1"/>
</dbReference>
<evidence type="ECO:0000256" key="1">
    <source>
        <dbReference type="ARBA" id="ARBA00022860"/>
    </source>
</evidence>
<organism evidence="6 7">
    <name type="scientific">Papaver atlanticum</name>
    <dbReference type="NCBI Taxonomy" id="357466"/>
    <lineage>
        <taxon>Eukaryota</taxon>
        <taxon>Viridiplantae</taxon>
        <taxon>Streptophyta</taxon>
        <taxon>Embryophyta</taxon>
        <taxon>Tracheophyta</taxon>
        <taxon>Spermatophyta</taxon>
        <taxon>Magnoliopsida</taxon>
        <taxon>Ranunculales</taxon>
        <taxon>Papaveraceae</taxon>
        <taxon>Papaveroideae</taxon>
        <taxon>Papaver</taxon>
    </lineage>
</organism>
<gene>
    <name evidence="6" type="ORF">MKW98_006809</name>
</gene>
<keyword evidence="1" id="KW-0112">Calmodulin-binding</keyword>
<evidence type="ECO:0000313" key="6">
    <source>
        <dbReference type="EMBL" id="KAI3908657.1"/>
    </source>
</evidence>
<dbReference type="InterPro" id="IPR000048">
    <property type="entry name" value="IQ_motif_EF-hand-BS"/>
</dbReference>
<name>A0AAD4XFJ2_9MAGN</name>
<feature type="compositionally biased region" description="Polar residues" evidence="4">
    <location>
        <begin position="351"/>
        <end position="373"/>
    </location>
</feature>
<accession>A0AAD4XFJ2</accession>
<dbReference type="EMBL" id="JAJJMB010010442">
    <property type="protein sequence ID" value="KAI3908657.1"/>
    <property type="molecule type" value="Genomic_DNA"/>
</dbReference>
<dbReference type="PROSITE" id="PS50096">
    <property type="entry name" value="IQ"/>
    <property type="match status" value="1"/>
</dbReference>
<dbReference type="AlphaFoldDB" id="A0AAD4XFJ2"/>
<feature type="domain" description="DUF4005" evidence="5">
    <location>
        <begin position="401"/>
        <end position="462"/>
    </location>
</feature>
<dbReference type="PANTHER" id="PTHR32295">
    <property type="entry name" value="IQ-DOMAIN 5-RELATED"/>
    <property type="match status" value="1"/>
</dbReference>
<dbReference type="InterPro" id="IPR025064">
    <property type="entry name" value="DUF4005"/>
</dbReference>
<feature type="compositionally biased region" description="Basic residues" evidence="4">
    <location>
        <begin position="37"/>
        <end position="47"/>
    </location>
</feature>
<evidence type="ECO:0000256" key="4">
    <source>
        <dbReference type="SAM" id="MobiDB-lite"/>
    </source>
</evidence>
<protein>
    <recommendedName>
        <fullName evidence="5">DUF4005 domain-containing protein</fullName>
    </recommendedName>
</protein>
<feature type="region of interest" description="Disordered" evidence="4">
    <location>
        <begin position="299"/>
        <end position="323"/>
    </location>
</feature>
<reference evidence="6" key="1">
    <citation type="submission" date="2022-04" db="EMBL/GenBank/DDBJ databases">
        <title>A functionally conserved STORR gene fusion in Papaver species that diverged 16.8 million years ago.</title>
        <authorList>
            <person name="Catania T."/>
        </authorList>
    </citation>
    <scope>NUCLEOTIDE SEQUENCE</scope>
    <source>
        <strain evidence="6">S-188037</strain>
    </source>
</reference>
<comment type="similarity">
    <text evidence="2">Belongs to the IQD family.</text>
</comment>
<comment type="caution">
    <text evidence="6">The sequence shown here is derived from an EMBL/GenBank/DDBJ whole genome shotgun (WGS) entry which is preliminary data.</text>
</comment>
<dbReference type="Gene3D" id="1.20.5.1190">
    <property type="entry name" value="iswi atpase"/>
    <property type="match status" value="1"/>
</dbReference>
<dbReference type="GO" id="GO:0005516">
    <property type="term" value="F:calmodulin binding"/>
    <property type="evidence" value="ECO:0007669"/>
    <property type="project" value="UniProtKB-KW"/>
</dbReference>
<comment type="subunit">
    <text evidence="3">Binds to multiple calmodulin (CaM) in the presence of Ca(2+) and CaM-like proteins.</text>
</comment>
<dbReference type="PANTHER" id="PTHR32295:SF216">
    <property type="entry name" value="PROTEIN IQ-DOMAIN 3"/>
    <property type="match status" value="1"/>
</dbReference>